<dbReference type="Pfam" id="PF13041">
    <property type="entry name" value="PPR_2"/>
    <property type="match status" value="1"/>
</dbReference>
<dbReference type="AlphaFoldDB" id="A0A5A7RH04"/>
<dbReference type="EMBL" id="BKCP01012736">
    <property type="protein sequence ID" value="GER56513.1"/>
    <property type="molecule type" value="Genomic_DNA"/>
</dbReference>
<dbReference type="PANTHER" id="PTHR45717:SF7">
    <property type="entry name" value="PENTACOTRIPEPTIDE-REPEAT REGION OF PRORP DOMAIN-CONTAINING PROTEIN"/>
    <property type="match status" value="1"/>
</dbReference>
<dbReference type="NCBIfam" id="TIGR00756">
    <property type="entry name" value="PPR"/>
    <property type="match status" value="1"/>
</dbReference>
<dbReference type="GO" id="GO:0005739">
    <property type="term" value="C:mitochondrion"/>
    <property type="evidence" value="ECO:0007669"/>
    <property type="project" value="TreeGrafter"/>
</dbReference>
<evidence type="ECO:0000256" key="2">
    <source>
        <dbReference type="ARBA" id="ARBA00022737"/>
    </source>
</evidence>
<dbReference type="OrthoDB" id="429961at2759"/>
<evidence type="ECO:0000256" key="1">
    <source>
        <dbReference type="ARBA" id="ARBA00007626"/>
    </source>
</evidence>
<evidence type="ECO:0000313" key="4">
    <source>
        <dbReference type="EMBL" id="GER56513.1"/>
    </source>
</evidence>
<dbReference type="Proteomes" id="UP000325081">
    <property type="component" value="Unassembled WGS sequence"/>
</dbReference>
<proteinExistence type="inferred from homology"/>
<protein>
    <submittedName>
        <fullName evidence="4">Pentatricopeptide repeat-containing protein</fullName>
    </submittedName>
</protein>
<feature type="repeat" description="PPR" evidence="3">
    <location>
        <begin position="198"/>
        <end position="232"/>
    </location>
</feature>
<dbReference type="InterPro" id="IPR011990">
    <property type="entry name" value="TPR-like_helical_dom_sf"/>
</dbReference>
<dbReference type="PROSITE" id="PS51375">
    <property type="entry name" value="PPR"/>
    <property type="match status" value="1"/>
</dbReference>
<keyword evidence="2" id="KW-0677">Repeat</keyword>
<keyword evidence="5" id="KW-1185">Reference proteome</keyword>
<comment type="caution">
    <text evidence="4">The sequence shown here is derived from an EMBL/GenBank/DDBJ whole genome shotgun (WGS) entry which is preliminary data.</text>
</comment>
<dbReference type="Pfam" id="PF01535">
    <property type="entry name" value="PPR"/>
    <property type="match status" value="1"/>
</dbReference>
<dbReference type="InterPro" id="IPR002885">
    <property type="entry name" value="PPR_rpt"/>
</dbReference>
<evidence type="ECO:0000256" key="3">
    <source>
        <dbReference type="PROSITE-ProRule" id="PRU00708"/>
    </source>
</evidence>
<comment type="similarity">
    <text evidence="1">Belongs to the PPR family. P subfamily.</text>
</comment>
<sequence>MLAALNRSLYSRSTNIVAFRKSFSCALAAQADLIPSANAPKYSAPRARNLFSRINPVRQDKTSFVFSTSGWPRADMSILSSSDPLFATSGAAAVSLRLLSCTLEASASIVQMLSFCHFGVDQFQSCLQINTGRFCCAFGSNQCCPRVGIRRSLLRKPKRAIQKREDIWCLLNCYVRQGLLTKALDHMQAMKELGYSSSTLNYNNLMALYKKEGKLDKIVETLSEMKKNGISPNNFSYRICITSFGEKSDVDSMEKLLDEMELQADVDIDWATCSVVAYQLIKKRAGRKSPCLHEEVGSRSPKRCFGL</sequence>
<evidence type="ECO:0000313" key="5">
    <source>
        <dbReference type="Proteomes" id="UP000325081"/>
    </source>
</evidence>
<accession>A0A5A7RH04</accession>
<dbReference type="GO" id="GO:0003729">
    <property type="term" value="F:mRNA binding"/>
    <property type="evidence" value="ECO:0007669"/>
    <property type="project" value="UniProtKB-ARBA"/>
</dbReference>
<organism evidence="4 5">
    <name type="scientific">Striga asiatica</name>
    <name type="common">Asiatic witchweed</name>
    <name type="synonym">Buchnera asiatica</name>
    <dbReference type="NCBI Taxonomy" id="4170"/>
    <lineage>
        <taxon>Eukaryota</taxon>
        <taxon>Viridiplantae</taxon>
        <taxon>Streptophyta</taxon>
        <taxon>Embryophyta</taxon>
        <taxon>Tracheophyta</taxon>
        <taxon>Spermatophyta</taxon>
        <taxon>Magnoliopsida</taxon>
        <taxon>eudicotyledons</taxon>
        <taxon>Gunneridae</taxon>
        <taxon>Pentapetalae</taxon>
        <taxon>asterids</taxon>
        <taxon>lamiids</taxon>
        <taxon>Lamiales</taxon>
        <taxon>Orobanchaceae</taxon>
        <taxon>Buchnereae</taxon>
        <taxon>Striga</taxon>
    </lineage>
</organism>
<reference evidence="5" key="1">
    <citation type="journal article" date="2019" name="Curr. Biol.">
        <title>Genome Sequence of Striga asiatica Provides Insight into the Evolution of Plant Parasitism.</title>
        <authorList>
            <person name="Yoshida S."/>
            <person name="Kim S."/>
            <person name="Wafula E.K."/>
            <person name="Tanskanen J."/>
            <person name="Kim Y.M."/>
            <person name="Honaas L."/>
            <person name="Yang Z."/>
            <person name="Spallek T."/>
            <person name="Conn C.E."/>
            <person name="Ichihashi Y."/>
            <person name="Cheong K."/>
            <person name="Cui S."/>
            <person name="Der J.P."/>
            <person name="Gundlach H."/>
            <person name="Jiao Y."/>
            <person name="Hori C."/>
            <person name="Ishida J.K."/>
            <person name="Kasahara H."/>
            <person name="Kiba T."/>
            <person name="Kim M.S."/>
            <person name="Koo N."/>
            <person name="Laohavisit A."/>
            <person name="Lee Y.H."/>
            <person name="Lumba S."/>
            <person name="McCourt P."/>
            <person name="Mortimer J.C."/>
            <person name="Mutuku J.M."/>
            <person name="Nomura T."/>
            <person name="Sasaki-Sekimoto Y."/>
            <person name="Seto Y."/>
            <person name="Wang Y."/>
            <person name="Wakatake T."/>
            <person name="Sakakibara H."/>
            <person name="Demura T."/>
            <person name="Yamaguchi S."/>
            <person name="Yoneyama K."/>
            <person name="Manabe R.I."/>
            <person name="Nelson D.C."/>
            <person name="Schulman A.H."/>
            <person name="Timko M.P."/>
            <person name="dePamphilis C.W."/>
            <person name="Choi D."/>
            <person name="Shirasu K."/>
        </authorList>
    </citation>
    <scope>NUCLEOTIDE SEQUENCE [LARGE SCALE GENOMIC DNA]</scope>
    <source>
        <strain evidence="5">cv. UVA1</strain>
    </source>
</reference>
<dbReference type="PANTHER" id="PTHR45717">
    <property type="entry name" value="OS12G0527900 PROTEIN"/>
    <property type="match status" value="1"/>
</dbReference>
<gene>
    <name evidence="4" type="ORF">STAS_34230</name>
</gene>
<dbReference type="Gene3D" id="1.25.40.10">
    <property type="entry name" value="Tetratricopeptide repeat domain"/>
    <property type="match status" value="1"/>
</dbReference>
<name>A0A5A7RH04_STRAF</name>